<dbReference type="Gene3D" id="1.20.120.910">
    <property type="entry name" value="DksA, coiled-coil domain"/>
    <property type="match status" value="1"/>
</dbReference>
<dbReference type="OrthoDB" id="9803742at2"/>
<dbReference type="GO" id="GO:0008270">
    <property type="term" value="F:zinc ion binding"/>
    <property type="evidence" value="ECO:0007669"/>
    <property type="project" value="UniProtKB-UniRule"/>
</dbReference>
<dbReference type="Pfam" id="PF01258">
    <property type="entry name" value="zf-dskA_traR"/>
    <property type="match status" value="1"/>
</dbReference>
<evidence type="ECO:0000313" key="10">
    <source>
        <dbReference type="Proteomes" id="UP000321903"/>
    </source>
</evidence>
<feature type="binding site" evidence="5">
    <location>
        <position position="107"/>
    </location>
    <ligand>
        <name>Zn(2+)</name>
        <dbReference type="ChEBI" id="CHEBI:29105"/>
    </ligand>
</feature>
<name>A0A5C6ZZ04_9GAMM</name>
<dbReference type="InterPro" id="IPR048489">
    <property type="entry name" value="DksA_N"/>
</dbReference>
<evidence type="ECO:0000256" key="1">
    <source>
        <dbReference type="ARBA" id="ARBA00022490"/>
    </source>
</evidence>
<accession>A0A5C6ZZ04</accession>
<dbReference type="RefSeq" id="WP_147224291.1">
    <property type="nucleotide sequence ID" value="NZ_CAJGYY010000001.1"/>
</dbReference>
<evidence type="ECO:0000256" key="2">
    <source>
        <dbReference type="ARBA" id="ARBA00022723"/>
    </source>
</evidence>
<keyword evidence="10" id="KW-1185">Reference proteome</keyword>
<dbReference type="HAMAP" id="MF_00926">
    <property type="entry name" value="DksA"/>
    <property type="match status" value="1"/>
</dbReference>
<dbReference type="AlphaFoldDB" id="A0A5C6ZZ04"/>
<evidence type="ECO:0000256" key="6">
    <source>
        <dbReference type="PROSITE-ProRule" id="PRU00510"/>
    </source>
</evidence>
<dbReference type="PANTHER" id="PTHR33823">
    <property type="entry name" value="RNA POLYMERASE-BINDING TRANSCRIPTION FACTOR DKSA-RELATED"/>
    <property type="match status" value="1"/>
</dbReference>
<comment type="caution">
    <text evidence="9">The sequence shown here is derived from an EMBL/GenBank/DDBJ whole genome shotgun (WGS) entry which is preliminary data.</text>
</comment>
<evidence type="ECO:0000259" key="8">
    <source>
        <dbReference type="Pfam" id="PF21157"/>
    </source>
</evidence>
<dbReference type="GO" id="GO:0005737">
    <property type="term" value="C:cytoplasm"/>
    <property type="evidence" value="ECO:0007669"/>
    <property type="project" value="UniProtKB-SubCell"/>
</dbReference>
<dbReference type="Proteomes" id="UP000321903">
    <property type="component" value="Unassembled WGS sequence"/>
</dbReference>
<dbReference type="InterPro" id="IPR012784">
    <property type="entry name" value="DksA_RNA_pol-bd"/>
</dbReference>
<evidence type="ECO:0000256" key="5">
    <source>
        <dbReference type="HAMAP-Rule" id="MF_00926"/>
    </source>
</evidence>
<gene>
    <name evidence="5 9" type="primary">dksA</name>
    <name evidence="9" type="ORF">ES754_11195</name>
</gene>
<dbReference type="Pfam" id="PF21157">
    <property type="entry name" value="DksA_N"/>
    <property type="match status" value="1"/>
</dbReference>
<feature type="domain" description="DnaK suppressor protein DksA N-terminal" evidence="8">
    <location>
        <begin position="29"/>
        <end position="99"/>
    </location>
</feature>
<evidence type="ECO:0000313" key="9">
    <source>
        <dbReference type="EMBL" id="TXD96195.1"/>
    </source>
</evidence>
<feature type="binding site" evidence="5">
    <location>
        <position position="131"/>
    </location>
    <ligand>
        <name>Zn(2+)</name>
        <dbReference type="ChEBI" id="CHEBI:29105"/>
    </ligand>
</feature>
<keyword evidence="3 5" id="KW-0863">Zinc-finger</keyword>
<sequence length="146" mass="16892">MSTLTTNPSDTKFTPYVPAKDEEYMSDAQLEHFKAILLDWKHQLIGEADRTKTYIQDESSAMPDINDRATQEEEFALTLRTRDRERKLIRKIDKSMGEIENEDYGFCETCGVEIGLRRLEARPTATQCIDCKTLSEIKERQNQGHT</sequence>
<keyword evidence="1 5" id="KW-0963">Cytoplasm</keyword>
<feature type="zinc finger region" description="dksA C4-type" evidence="6">
    <location>
        <begin position="107"/>
        <end position="131"/>
    </location>
</feature>
<comment type="similarity">
    <text evidence="5">Belongs to the DksA family.</text>
</comment>
<evidence type="ECO:0000259" key="7">
    <source>
        <dbReference type="Pfam" id="PF01258"/>
    </source>
</evidence>
<proteinExistence type="inferred from homology"/>
<feature type="domain" description="Zinc finger DksA/TraR C4-type" evidence="7">
    <location>
        <begin position="103"/>
        <end position="135"/>
    </location>
</feature>
<organism evidence="9 10">
    <name type="scientific">Psychrobacter frigidicola</name>
    <dbReference type="NCBI Taxonomy" id="45611"/>
    <lineage>
        <taxon>Bacteria</taxon>
        <taxon>Pseudomonadati</taxon>
        <taxon>Pseudomonadota</taxon>
        <taxon>Gammaproteobacteria</taxon>
        <taxon>Moraxellales</taxon>
        <taxon>Moraxellaceae</taxon>
        <taxon>Psychrobacter</taxon>
    </lineage>
</organism>
<keyword evidence="2 5" id="KW-0479">Metal-binding</keyword>
<comment type="function">
    <text evidence="5">Transcription factor that acts by binding directly to the RNA polymerase (RNAP). Required for negative regulation of rRNA expression and positive regulation of several amino acid biosynthesis promoters. Also required for regulation of fis expression.</text>
</comment>
<comment type="subunit">
    <text evidence="5">Interacts directly with the RNA polymerase.</text>
</comment>
<dbReference type="PANTHER" id="PTHR33823:SF2">
    <property type="entry name" value="RNA POLYMERASE-BINDING TRANSCRIPTION FACTOR DKSA"/>
    <property type="match status" value="1"/>
</dbReference>
<protein>
    <recommendedName>
        <fullName evidence="5">RNA polymerase-binding transcription factor DksA</fullName>
    </recommendedName>
</protein>
<dbReference type="NCBIfam" id="TIGR02420">
    <property type="entry name" value="dksA"/>
    <property type="match status" value="1"/>
</dbReference>
<dbReference type="SUPFAM" id="SSF109635">
    <property type="entry name" value="DnaK suppressor protein DksA, alpha-hairpin domain"/>
    <property type="match status" value="1"/>
</dbReference>
<comment type="subcellular location">
    <subcellularLocation>
        <location evidence="5">Cytoplasm</location>
    </subcellularLocation>
</comment>
<dbReference type="GO" id="GO:0010468">
    <property type="term" value="P:regulation of gene expression"/>
    <property type="evidence" value="ECO:0007669"/>
    <property type="project" value="UniProtKB-UniRule"/>
</dbReference>
<dbReference type="InterPro" id="IPR000962">
    <property type="entry name" value="Znf_DskA_TraR"/>
</dbReference>
<reference evidence="9 10" key="1">
    <citation type="submission" date="2019-08" db="EMBL/GenBank/DDBJ databases">
        <title>Genome sequence of Psychrobacter frigidicola ACAM304 (type strain).</title>
        <authorList>
            <person name="Bowman J.P."/>
        </authorList>
    </citation>
    <scope>NUCLEOTIDE SEQUENCE [LARGE SCALE GENOMIC DNA]</scope>
    <source>
        <strain evidence="9 10">ACAM 304</strain>
    </source>
</reference>
<dbReference type="PROSITE" id="PS51128">
    <property type="entry name" value="ZF_DKSA_2"/>
    <property type="match status" value="1"/>
</dbReference>
<dbReference type="InterPro" id="IPR037187">
    <property type="entry name" value="DnaK_N"/>
</dbReference>
<evidence type="ECO:0000256" key="4">
    <source>
        <dbReference type="ARBA" id="ARBA00022833"/>
    </source>
</evidence>
<feature type="binding site" evidence="5">
    <location>
        <position position="128"/>
    </location>
    <ligand>
        <name>Zn(2+)</name>
        <dbReference type="ChEBI" id="CHEBI:29105"/>
    </ligand>
</feature>
<dbReference type="InterPro" id="IPR020458">
    <property type="entry name" value="Znf_DskA_TraR_CS"/>
</dbReference>
<dbReference type="EMBL" id="VORZ01000004">
    <property type="protein sequence ID" value="TXD96195.1"/>
    <property type="molecule type" value="Genomic_DNA"/>
</dbReference>
<dbReference type="PROSITE" id="PS01102">
    <property type="entry name" value="ZF_DKSA_1"/>
    <property type="match status" value="1"/>
</dbReference>
<feature type="binding site" evidence="5">
    <location>
        <position position="110"/>
    </location>
    <ligand>
        <name>Zn(2+)</name>
        <dbReference type="ChEBI" id="CHEBI:29105"/>
    </ligand>
</feature>
<dbReference type="SUPFAM" id="SSF57716">
    <property type="entry name" value="Glucocorticoid receptor-like (DNA-binding domain)"/>
    <property type="match status" value="1"/>
</dbReference>
<evidence type="ECO:0000256" key="3">
    <source>
        <dbReference type="ARBA" id="ARBA00022771"/>
    </source>
</evidence>
<keyword evidence="4 5" id="KW-0862">Zinc</keyword>